<dbReference type="OrthoDB" id="9800630at2"/>
<sequence length="77" mass="8228">MKTIQVYGSGCKNCVVTAERISQVAQELGIQVKIEKVTSLEQILEAGVMSTPGVGVDGQIRHVGSVPTTDKVREILC</sequence>
<accession>A0A1H6CN35</accession>
<reference evidence="5" key="1">
    <citation type="submission" date="2016-10" db="EMBL/GenBank/DDBJ databases">
        <authorList>
            <person name="Varghese N."/>
            <person name="Submissions S."/>
        </authorList>
    </citation>
    <scope>NUCLEOTIDE SEQUENCE [LARGE SCALE GENOMIC DNA]</scope>
    <source>
        <strain evidence="5">CGMCC 1.7062</strain>
    </source>
</reference>
<feature type="active site" description="Nucleophile" evidence="1">
    <location>
        <position position="11"/>
    </location>
</feature>
<organism evidence="4 5">
    <name type="scientific">Vibrio hangzhouensis</name>
    <dbReference type="NCBI Taxonomy" id="462991"/>
    <lineage>
        <taxon>Bacteria</taxon>
        <taxon>Pseudomonadati</taxon>
        <taxon>Pseudomonadota</taxon>
        <taxon>Gammaproteobacteria</taxon>
        <taxon>Vibrionales</taxon>
        <taxon>Vibrionaceae</taxon>
        <taxon>Vibrio</taxon>
    </lineage>
</organism>
<dbReference type="PANTHER" id="PTHR36450">
    <property type="entry name" value="THIOREDOXIN"/>
    <property type="match status" value="1"/>
</dbReference>
<dbReference type="RefSeq" id="WP_103882820.1">
    <property type="nucleotide sequence ID" value="NZ_FNVG01000048.1"/>
</dbReference>
<evidence type="ECO:0000313" key="5">
    <source>
        <dbReference type="Proteomes" id="UP000236721"/>
    </source>
</evidence>
<gene>
    <name evidence="4" type="ORF">SAMN04488244_1484</name>
</gene>
<dbReference type="PANTHER" id="PTHR36450:SF1">
    <property type="entry name" value="THIOREDOXIN"/>
    <property type="match status" value="1"/>
</dbReference>
<evidence type="ECO:0000259" key="3">
    <source>
        <dbReference type="Pfam" id="PF13192"/>
    </source>
</evidence>
<name>A0A1H6CN35_9VIBR</name>
<dbReference type="InterPro" id="IPR036249">
    <property type="entry name" value="Thioredoxin-like_sf"/>
</dbReference>
<keyword evidence="2" id="KW-0676">Redox-active center</keyword>
<proteinExistence type="predicted"/>
<dbReference type="Pfam" id="PF13192">
    <property type="entry name" value="Thioredoxin_3"/>
    <property type="match status" value="1"/>
</dbReference>
<protein>
    <submittedName>
        <fullName evidence="4">Small redox-active disulfide protein 2</fullName>
    </submittedName>
</protein>
<dbReference type="PIRSF" id="PIRSF037031">
    <property type="entry name" value="Redox_disulphide_2"/>
    <property type="match status" value="1"/>
</dbReference>
<evidence type="ECO:0000256" key="2">
    <source>
        <dbReference type="PIRSR" id="PIRSR037031-51"/>
    </source>
</evidence>
<keyword evidence="2" id="KW-1015">Disulfide bond</keyword>
<feature type="disulfide bond" description="Redox-active" evidence="2">
    <location>
        <begin position="11"/>
        <end position="14"/>
    </location>
</feature>
<evidence type="ECO:0000313" key="4">
    <source>
        <dbReference type="EMBL" id="SEG74434.1"/>
    </source>
</evidence>
<evidence type="ECO:0000256" key="1">
    <source>
        <dbReference type="PIRSR" id="PIRSR037031-50"/>
    </source>
</evidence>
<feature type="domain" description="Thioredoxin-like fold" evidence="3">
    <location>
        <begin position="3"/>
        <end position="76"/>
    </location>
</feature>
<dbReference type="NCBIfam" id="TIGR00412">
    <property type="entry name" value="redox_disulf_2"/>
    <property type="match status" value="1"/>
</dbReference>
<dbReference type="SUPFAM" id="SSF52833">
    <property type="entry name" value="Thioredoxin-like"/>
    <property type="match status" value="1"/>
</dbReference>
<dbReference type="AlphaFoldDB" id="A0A1H6CN35"/>
<dbReference type="InterPro" id="IPR005243">
    <property type="entry name" value="THIRX-like_proc"/>
</dbReference>
<dbReference type="EMBL" id="FNVG01000048">
    <property type="protein sequence ID" value="SEG74434.1"/>
    <property type="molecule type" value="Genomic_DNA"/>
</dbReference>
<dbReference type="InterPro" id="IPR012336">
    <property type="entry name" value="Thioredoxin-like_fold"/>
</dbReference>
<dbReference type="Gene3D" id="3.40.30.10">
    <property type="entry name" value="Glutaredoxin"/>
    <property type="match status" value="1"/>
</dbReference>
<feature type="active site" description="Nucleophile" evidence="1">
    <location>
        <position position="14"/>
    </location>
</feature>
<keyword evidence="5" id="KW-1185">Reference proteome</keyword>
<dbReference type="Proteomes" id="UP000236721">
    <property type="component" value="Unassembled WGS sequence"/>
</dbReference>